<evidence type="ECO:0000256" key="3">
    <source>
        <dbReference type="SAM" id="MobiDB-lite"/>
    </source>
</evidence>
<dbReference type="Gene3D" id="1.20.5.780">
    <property type="entry name" value="Single helix bin"/>
    <property type="match status" value="1"/>
</dbReference>
<dbReference type="Pfam" id="PF08681">
    <property type="entry name" value="TacA1"/>
    <property type="match status" value="1"/>
</dbReference>
<gene>
    <name evidence="4" type="ORF">NIES80_34050</name>
</gene>
<accession>A0A480AFB3</accession>
<dbReference type="InterPro" id="IPR014795">
    <property type="entry name" value="TacA_1-like"/>
</dbReference>
<evidence type="ECO:0008006" key="6">
    <source>
        <dbReference type="Google" id="ProtNLM"/>
    </source>
</evidence>
<dbReference type="AlphaFoldDB" id="A0A480AFB3"/>
<comment type="caution">
    <text evidence="4">The sequence shown here is derived from an EMBL/GenBank/DDBJ whole genome shotgun (WGS) entry which is preliminary data.</text>
</comment>
<sequence>MTHSMARNSPEKSLRSKSERLEARISPQNKDQIIQEHEIMVLSRKDQEVFVEALFNPPEPSNKLRLAAQRYKKNMGVVSAINR</sequence>
<dbReference type="SUPFAM" id="SSF47598">
    <property type="entry name" value="Ribbon-helix-helix"/>
    <property type="match status" value="1"/>
</dbReference>
<dbReference type="OrthoDB" id="573898at2"/>
<evidence type="ECO:0000313" key="4">
    <source>
        <dbReference type="EMBL" id="GCL43687.1"/>
    </source>
</evidence>
<reference evidence="5" key="1">
    <citation type="submission" date="2019-02" db="EMBL/GenBank/DDBJ databases">
        <title>Draft genome sequence of Dolichospermum planctonicum NIES-80.</title>
        <authorList>
            <person name="Yamaguchi H."/>
            <person name="Suzuki S."/>
            <person name="Kawachi M."/>
        </authorList>
    </citation>
    <scope>NUCLEOTIDE SEQUENCE [LARGE SCALE GENOMIC DNA]</scope>
    <source>
        <strain evidence="5">NIES-80</strain>
    </source>
</reference>
<protein>
    <recommendedName>
        <fullName evidence="6">DUF1778 domain-containing protein</fullName>
    </recommendedName>
</protein>
<dbReference type="Proteomes" id="UP000299367">
    <property type="component" value="Unassembled WGS sequence"/>
</dbReference>
<feature type="compositionally biased region" description="Basic and acidic residues" evidence="3">
    <location>
        <begin position="9"/>
        <end position="23"/>
    </location>
</feature>
<comment type="similarity">
    <text evidence="2">Belongs to the TacA antitoxin family.</text>
</comment>
<evidence type="ECO:0000256" key="2">
    <source>
        <dbReference type="ARBA" id="ARBA00049988"/>
    </source>
</evidence>
<evidence type="ECO:0000313" key="5">
    <source>
        <dbReference type="Proteomes" id="UP000299367"/>
    </source>
</evidence>
<proteinExistence type="inferred from homology"/>
<dbReference type="RefSeq" id="WP_137909140.1">
    <property type="nucleotide sequence ID" value="NZ_BJCF01000048.1"/>
</dbReference>
<keyword evidence="1" id="KW-1277">Toxin-antitoxin system</keyword>
<name>A0A480AFB3_9CYAN</name>
<feature type="region of interest" description="Disordered" evidence="3">
    <location>
        <begin position="1"/>
        <end position="29"/>
    </location>
</feature>
<organism evidence="4 5">
    <name type="scientific">Dolichospermum planctonicum</name>
    <dbReference type="NCBI Taxonomy" id="136072"/>
    <lineage>
        <taxon>Bacteria</taxon>
        <taxon>Bacillati</taxon>
        <taxon>Cyanobacteriota</taxon>
        <taxon>Cyanophyceae</taxon>
        <taxon>Nostocales</taxon>
        <taxon>Aphanizomenonaceae</taxon>
        <taxon>Dolichospermum</taxon>
    </lineage>
</organism>
<evidence type="ECO:0000256" key="1">
    <source>
        <dbReference type="ARBA" id="ARBA00022649"/>
    </source>
</evidence>
<dbReference type="InterPro" id="IPR010985">
    <property type="entry name" value="Ribbon_hlx_hlx"/>
</dbReference>
<dbReference type="EMBL" id="BJCF01000048">
    <property type="protein sequence ID" value="GCL43687.1"/>
    <property type="molecule type" value="Genomic_DNA"/>
</dbReference>
<dbReference type="GO" id="GO:0006355">
    <property type="term" value="P:regulation of DNA-templated transcription"/>
    <property type="evidence" value="ECO:0007669"/>
    <property type="project" value="InterPro"/>
</dbReference>